<reference evidence="9" key="1">
    <citation type="submission" date="2020-12" db="EMBL/GenBank/DDBJ databases">
        <title>Metabolic potential, ecology and presence of endohyphal bacteria is reflected in genomic diversity of Mucoromycotina.</title>
        <authorList>
            <person name="Muszewska A."/>
            <person name="Okrasinska A."/>
            <person name="Steczkiewicz K."/>
            <person name="Drgas O."/>
            <person name="Orlowska M."/>
            <person name="Perlinska-Lenart U."/>
            <person name="Aleksandrzak-Piekarczyk T."/>
            <person name="Szatraj K."/>
            <person name="Zielenkiewicz U."/>
            <person name="Pilsyk S."/>
            <person name="Malc E."/>
            <person name="Mieczkowski P."/>
            <person name="Kruszewska J.S."/>
            <person name="Biernat P."/>
            <person name="Pawlowska J."/>
        </authorList>
    </citation>
    <scope>NUCLEOTIDE SEQUENCE</scope>
    <source>
        <strain evidence="9">WA0000017839</strain>
    </source>
</reference>
<evidence type="ECO:0000256" key="1">
    <source>
        <dbReference type="ARBA" id="ARBA00004141"/>
    </source>
</evidence>
<comment type="subcellular location">
    <subcellularLocation>
        <location evidence="1">Membrane</location>
        <topology evidence="1">Multi-pass membrane protein</topology>
    </subcellularLocation>
</comment>
<keyword evidence="5 8" id="KW-1133">Transmembrane helix</keyword>
<dbReference type="Gene3D" id="1.20.1080.10">
    <property type="entry name" value="Glycerol uptake facilitator protein"/>
    <property type="match status" value="1"/>
</dbReference>
<keyword evidence="6 8" id="KW-0472">Membrane</keyword>
<evidence type="ECO:0000313" key="9">
    <source>
        <dbReference type="EMBL" id="KAG2211283.1"/>
    </source>
</evidence>
<keyword evidence="10" id="KW-1185">Reference proteome</keyword>
<dbReference type="InterPro" id="IPR034294">
    <property type="entry name" value="Aquaporin_transptr"/>
</dbReference>
<dbReference type="EMBL" id="JAEPRD010000009">
    <property type="protein sequence ID" value="KAG2211283.1"/>
    <property type="molecule type" value="Genomic_DNA"/>
</dbReference>
<comment type="similarity">
    <text evidence="2 7">Belongs to the MIP/aquaporin (TC 1.A.8) family.</text>
</comment>
<dbReference type="SUPFAM" id="SSF81338">
    <property type="entry name" value="Aquaporin-like"/>
    <property type="match status" value="1"/>
</dbReference>
<protein>
    <submittedName>
        <fullName evidence="9">Uncharacterized protein</fullName>
    </submittedName>
</protein>
<dbReference type="Proteomes" id="UP000603453">
    <property type="component" value="Unassembled WGS sequence"/>
</dbReference>
<dbReference type="InterPro" id="IPR023271">
    <property type="entry name" value="Aquaporin-like"/>
</dbReference>
<dbReference type="Pfam" id="PF00230">
    <property type="entry name" value="MIP"/>
    <property type="match status" value="1"/>
</dbReference>
<feature type="transmembrane region" description="Helical" evidence="8">
    <location>
        <begin position="150"/>
        <end position="169"/>
    </location>
</feature>
<accession>A0A8H7VCB7</accession>
<gene>
    <name evidence="9" type="ORF">INT47_006403</name>
</gene>
<dbReference type="PANTHER" id="PTHR19139:SF199">
    <property type="entry name" value="MIP17260P"/>
    <property type="match status" value="1"/>
</dbReference>
<evidence type="ECO:0000256" key="3">
    <source>
        <dbReference type="ARBA" id="ARBA00022448"/>
    </source>
</evidence>
<evidence type="ECO:0000256" key="7">
    <source>
        <dbReference type="RuleBase" id="RU000477"/>
    </source>
</evidence>
<evidence type="ECO:0000256" key="5">
    <source>
        <dbReference type="ARBA" id="ARBA00022989"/>
    </source>
</evidence>
<feature type="transmembrane region" description="Helical" evidence="8">
    <location>
        <begin position="67"/>
        <end position="98"/>
    </location>
</feature>
<feature type="transmembrane region" description="Helical" evidence="8">
    <location>
        <begin position="221"/>
        <end position="241"/>
    </location>
</feature>
<evidence type="ECO:0000256" key="8">
    <source>
        <dbReference type="SAM" id="Phobius"/>
    </source>
</evidence>
<dbReference type="OrthoDB" id="3222at2759"/>
<feature type="transmembrane region" description="Helical" evidence="8">
    <location>
        <begin position="174"/>
        <end position="194"/>
    </location>
</feature>
<dbReference type="PRINTS" id="PR00783">
    <property type="entry name" value="MINTRINSICP"/>
</dbReference>
<dbReference type="AlphaFoldDB" id="A0A8H7VCB7"/>
<evidence type="ECO:0000256" key="4">
    <source>
        <dbReference type="ARBA" id="ARBA00022692"/>
    </source>
</evidence>
<dbReference type="InterPro" id="IPR000425">
    <property type="entry name" value="MIP"/>
</dbReference>
<feature type="transmembrane region" description="Helical" evidence="8">
    <location>
        <begin position="110"/>
        <end position="130"/>
    </location>
</feature>
<dbReference type="PANTHER" id="PTHR19139">
    <property type="entry name" value="AQUAPORIN TRANSPORTER"/>
    <property type="match status" value="1"/>
</dbReference>
<name>A0A8H7VCB7_9FUNG</name>
<evidence type="ECO:0000256" key="2">
    <source>
        <dbReference type="ARBA" id="ARBA00006175"/>
    </source>
</evidence>
<evidence type="ECO:0000256" key="6">
    <source>
        <dbReference type="ARBA" id="ARBA00023136"/>
    </source>
</evidence>
<dbReference type="GO" id="GO:0015250">
    <property type="term" value="F:water channel activity"/>
    <property type="evidence" value="ECO:0007669"/>
    <property type="project" value="TreeGrafter"/>
</dbReference>
<keyword evidence="4 7" id="KW-0812">Transmembrane</keyword>
<keyword evidence="3 7" id="KW-0813">Transport</keyword>
<dbReference type="GO" id="GO:0005886">
    <property type="term" value="C:plasma membrane"/>
    <property type="evidence" value="ECO:0007669"/>
    <property type="project" value="TreeGrafter"/>
</dbReference>
<feature type="transmembrane region" description="Helical" evidence="8">
    <location>
        <begin position="29"/>
        <end position="47"/>
    </location>
</feature>
<organism evidence="9 10">
    <name type="scientific">Mucor saturninus</name>
    <dbReference type="NCBI Taxonomy" id="64648"/>
    <lineage>
        <taxon>Eukaryota</taxon>
        <taxon>Fungi</taxon>
        <taxon>Fungi incertae sedis</taxon>
        <taxon>Mucoromycota</taxon>
        <taxon>Mucoromycotina</taxon>
        <taxon>Mucoromycetes</taxon>
        <taxon>Mucorales</taxon>
        <taxon>Mucorineae</taxon>
        <taxon>Mucoraceae</taxon>
        <taxon>Mucor</taxon>
    </lineage>
</organism>
<sequence>MRPLNDIFGCNKGSAPNLLADSKAALGEFVGMVIFIFLALSGVQACLEAPTSDPVGFGPSATQIQSIAFSFSSGIIVALFVCGSTSGGVLNPAVLLSLLLTGNINWLRGILFFIAELAGGIVGAYFSSFVSAQPLHGVNSVNPGFTHGQVFFAEALLTCSLCLTVLFIIVDKHLLADFAPLVVGTAIFICHMIGSPIDGTSVNPARSMAAAVVTNKWSSHWIFWIGPLVGGIFAVIIYLTCKVLTEESQEDELIQNAQENPLDNKYNDKGQKSDKISITVV</sequence>
<proteinExistence type="inferred from homology"/>
<evidence type="ECO:0000313" key="10">
    <source>
        <dbReference type="Proteomes" id="UP000603453"/>
    </source>
</evidence>
<comment type="caution">
    <text evidence="9">The sequence shown here is derived from an EMBL/GenBank/DDBJ whole genome shotgun (WGS) entry which is preliminary data.</text>
</comment>